<reference evidence="1" key="1">
    <citation type="submission" date="2023-07" db="EMBL/GenBank/DDBJ databases">
        <title>A collection of bacterial strains from the Burkholderia cepacia Research Laboratory and Repository.</title>
        <authorList>
            <person name="Lipuma J."/>
            <person name="Spilker T."/>
            <person name="Caverly L."/>
        </authorList>
    </citation>
    <scope>NUCLEOTIDE SEQUENCE</scope>
    <source>
        <strain evidence="1">AU44268</strain>
    </source>
</reference>
<dbReference type="RefSeq" id="WP_146121579.1">
    <property type="nucleotide sequence ID" value="NZ_JAUJRV010000016.1"/>
</dbReference>
<organism evidence="1 2">
    <name type="scientific">Burkholderia vietnamiensis</name>
    <dbReference type="NCBI Taxonomy" id="60552"/>
    <lineage>
        <taxon>Bacteria</taxon>
        <taxon>Pseudomonadati</taxon>
        <taxon>Pseudomonadota</taxon>
        <taxon>Betaproteobacteria</taxon>
        <taxon>Burkholderiales</taxon>
        <taxon>Burkholderiaceae</taxon>
        <taxon>Burkholderia</taxon>
        <taxon>Burkholderia cepacia complex</taxon>
    </lineage>
</organism>
<protein>
    <submittedName>
        <fullName evidence="1">Uncharacterized protein</fullName>
    </submittedName>
</protein>
<proteinExistence type="predicted"/>
<sequence length="262" mass="29169">MTLVNSGNNDFNATIRRDRRQVNNFDNPAKRLLHILRAGRKKPAGESCRKVWHELLDTNGDEAILMSRLGKVMTLPGEIVQAYRRHYPNQSGTWNHWFQQVTNAFVSQQLASNWQSFNGHIDDHSMTYLGMTADMLANRDYVETLEAEQVEALRSDAQELLNETLQSDLDPKVKDAIARHLQRLLTALNEYVLTGALPVLDAVEGGIGRIALDEKYADALKNTSIGQRFVNVLTTAANIVTVVVGLPQLPAGVHAATKLLGM</sequence>
<dbReference type="EMBL" id="JAUJRV010000016">
    <property type="protein sequence ID" value="MDN7797128.1"/>
    <property type="molecule type" value="Genomic_DNA"/>
</dbReference>
<evidence type="ECO:0000313" key="1">
    <source>
        <dbReference type="EMBL" id="MDN7797128.1"/>
    </source>
</evidence>
<gene>
    <name evidence="1" type="ORF">QZM33_19520</name>
</gene>
<dbReference type="Proteomes" id="UP001171620">
    <property type="component" value="Unassembled WGS sequence"/>
</dbReference>
<evidence type="ECO:0000313" key="2">
    <source>
        <dbReference type="Proteomes" id="UP001171620"/>
    </source>
</evidence>
<dbReference type="AlphaFoldDB" id="A0AAW7T527"/>
<accession>A0AAW7T527</accession>
<name>A0AAW7T527_BURVI</name>
<comment type="caution">
    <text evidence="1">The sequence shown here is derived from an EMBL/GenBank/DDBJ whole genome shotgun (WGS) entry which is preliminary data.</text>
</comment>